<dbReference type="AlphaFoldDB" id="A0A7Y3WUL6"/>
<dbReference type="RefSeq" id="WP_171298803.1">
    <property type="nucleotide sequence ID" value="NZ_CP087099.1"/>
</dbReference>
<accession>A0A7Y3WUL6</accession>
<keyword evidence="1" id="KW-0812">Transmembrane</keyword>
<reference evidence="2 3" key="1">
    <citation type="submission" date="2020-05" db="EMBL/GenBank/DDBJ databases">
        <title>Complete genome of Clostridium estertheticum subspecies estertheticum, isolated from Vacuum packed lamb meat from New Zealand imported to Switzerland.</title>
        <authorList>
            <person name="Wambui J."/>
            <person name="Stevens M.J.A."/>
            <person name="Stephan R."/>
        </authorList>
    </citation>
    <scope>NUCLEOTIDE SEQUENCE [LARGE SCALE GENOMIC DNA]</scope>
    <source>
        <strain evidence="2 3">CEST001</strain>
    </source>
</reference>
<evidence type="ECO:0000313" key="3">
    <source>
        <dbReference type="Proteomes" id="UP000531659"/>
    </source>
</evidence>
<proteinExistence type="predicted"/>
<evidence type="ECO:0000313" key="2">
    <source>
        <dbReference type="EMBL" id="NNU78223.1"/>
    </source>
</evidence>
<organism evidence="2 3">
    <name type="scientific">Clostridium estertheticum</name>
    <dbReference type="NCBI Taxonomy" id="238834"/>
    <lineage>
        <taxon>Bacteria</taxon>
        <taxon>Bacillati</taxon>
        <taxon>Bacillota</taxon>
        <taxon>Clostridia</taxon>
        <taxon>Eubacteriales</taxon>
        <taxon>Clostridiaceae</taxon>
        <taxon>Clostridium</taxon>
    </lineage>
</organism>
<gene>
    <name evidence="2" type="ORF">HLQ16_20135</name>
</gene>
<keyword evidence="1" id="KW-1133">Transmembrane helix</keyword>
<dbReference type="Proteomes" id="UP000531659">
    <property type="component" value="Unassembled WGS sequence"/>
</dbReference>
<dbReference type="EMBL" id="JABEYB010000020">
    <property type="protein sequence ID" value="NNU78223.1"/>
    <property type="molecule type" value="Genomic_DNA"/>
</dbReference>
<feature type="transmembrane region" description="Helical" evidence="1">
    <location>
        <begin position="27"/>
        <end position="45"/>
    </location>
</feature>
<sequence length="53" mass="5790">MVAQADQACPAKMQKLGAYNSSEIPKAIYILYCLIFAGVIVTLGIKKLENMEV</sequence>
<evidence type="ECO:0000256" key="1">
    <source>
        <dbReference type="SAM" id="Phobius"/>
    </source>
</evidence>
<keyword evidence="1" id="KW-0472">Membrane</keyword>
<protein>
    <submittedName>
        <fullName evidence="2">Uncharacterized protein</fullName>
    </submittedName>
</protein>
<name>A0A7Y3WUL6_9CLOT</name>
<comment type="caution">
    <text evidence="2">The sequence shown here is derived from an EMBL/GenBank/DDBJ whole genome shotgun (WGS) entry which is preliminary data.</text>
</comment>